<keyword evidence="5 8" id="KW-0799">Topoisomerase</keyword>
<keyword evidence="3" id="KW-0479">Metal-binding</keyword>
<dbReference type="Pfam" id="PF01131">
    <property type="entry name" value="Topoisom_bac"/>
    <property type="match status" value="2"/>
</dbReference>
<dbReference type="HAMAP" id="MF_00952">
    <property type="entry name" value="Topoisom_1_prok"/>
    <property type="match status" value="1"/>
</dbReference>
<dbReference type="InterPro" id="IPR028612">
    <property type="entry name" value="Topoisom_1_IA"/>
</dbReference>
<dbReference type="PANTHER" id="PTHR42785">
    <property type="entry name" value="DNA TOPOISOMERASE, TYPE IA, CORE"/>
    <property type="match status" value="1"/>
</dbReference>
<organism evidence="12 13">
    <name type="scientific">Marinirhabdus gelatinilytica</name>
    <dbReference type="NCBI Taxonomy" id="1703343"/>
    <lineage>
        <taxon>Bacteria</taxon>
        <taxon>Pseudomonadati</taxon>
        <taxon>Bacteroidota</taxon>
        <taxon>Flavobacteriia</taxon>
        <taxon>Flavobacteriales</taxon>
        <taxon>Flavobacteriaceae</taxon>
    </lineage>
</organism>
<comment type="subunit">
    <text evidence="8">Monomer.</text>
</comment>
<evidence type="ECO:0000256" key="2">
    <source>
        <dbReference type="ARBA" id="ARBA00009446"/>
    </source>
</evidence>
<dbReference type="GO" id="GO:0003917">
    <property type="term" value="F:DNA topoisomerase type I (single strand cut, ATP-independent) activity"/>
    <property type="evidence" value="ECO:0007669"/>
    <property type="project" value="UniProtKB-UniRule"/>
</dbReference>
<keyword evidence="6 8" id="KW-0238">DNA-binding</keyword>
<feature type="region of interest" description="Disordered" evidence="9">
    <location>
        <begin position="814"/>
        <end position="835"/>
    </location>
</feature>
<proteinExistence type="inferred from homology"/>
<dbReference type="GO" id="GO:0046872">
    <property type="term" value="F:metal ion binding"/>
    <property type="evidence" value="ECO:0007669"/>
    <property type="project" value="UniProtKB-KW"/>
</dbReference>
<evidence type="ECO:0000256" key="9">
    <source>
        <dbReference type="SAM" id="MobiDB-lite"/>
    </source>
</evidence>
<dbReference type="PROSITE" id="PS52039">
    <property type="entry name" value="TOPO_IA_2"/>
    <property type="match status" value="1"/>
</dbReference>
<dbReference type="InterPro" id="IPR003601">
    <property type="entry name" value="Topo_IA_2"/>
</dbReference>
<evidence type="ECO:0000256" key="6">
    <source>
        <dbReference type="ARBA" id="ARBA00023125"/>
    </source>
</evidence>
<dbReference type="Gene3D" id="1.10.290.10">
    <property type="entry name" value="Topoisomerase I, domain 4"/>
    <property type="match status" value="1"/>
</dbReference>
<feature type="site" description="Interaction with DNA" evidence="8">
    <location>
        <position position="139"/>
    </location>
</feature>
<evidence type="ECO:0000256" key="1">
    <source>
        <dbReference type="ARBA" id="ARBA00000213"/>
    </source>
</evidence>
<dbReference type="RefSeq" id="WP_115122763.1">
    <property type="nucleotide sequence ID" value="NZ_QRAO01000001.1"/>
</dbReference>
<dbReference type="InterPro" id="IPR003602">
    <property type="entry name" value="Topo_IA_DNA-bd_dom"/>
</dbReference>
<dbReference type="InterPro" id="IPR023406">
    <property type="entry name" value="Topo_IA_AS"/>
</dbReference>
<dbReference type="GO" id="GO:0003677">
    <property type="term" value="F:DNA binding"/>
    <property type="evidence" value="ECO:0007669"/>
    <property type="project" value="UniProtKB-KW"/>
</dbReference>
<dbReference type="InterPro" id="IPR023405">
    <property type="entry name" value="Topo_IA_core_domain"/>
</dbReference>
<dbReference type="Gene3D" id="2.70.20.10">
    <property type="entry name" value="Topoisomerase I, domain 3"/>
    <property type="match status" value="1"/>
</dbReference>
<dbReference type="Proteomes" id="UP000255317">
    <property type="component" value="Unassembled WGS sequence"/>
</dbReference>
<evidence type="ECO:0000256" key="3">
    <source>
        <dbReference type="ARBA" id="ARBA00022723"/>
    </source>
</evidence>
<feature type="domain" description="Topo IA-type catalytic" evidence="11">
    <location>
        <begin position="129"/>
        <end position="576"/>
    </location>
</feature>
<dbReference type="InterPro" id="IPR013497">
    <property type="entry name" value="Topo_IA_cen"/>
</dbReference>
<dbReference type="PROSITE" id="PS00396">
    <property type="entry name" value="TOPO_IA_1"/>
    <property type="match status" value="1"/>
</dbReference>
<name>A0A370QLA0_9FLAO</name>
<dbReference type="SMART" id="SM00436">
    <property type="entry name" value="TOP1Bc"/>
    <property type="match status" value="1"/>
</dbReference>
<comment type="similarity">
    <text evidence="2 8">Belongs to the type IA topoisomerase family.</text>
</comment>
<dbReference type="AlphaFoldDB" id="A0A370QLA0"/>
<dbReference type="Gene3D" id="3.40.50.140">
    <property type="match status" value="1"/>
</dbReference>
<dbReference type="InterPro" id="IPR006171">
    <property type="entry name" value="TOPRIM_dom"/>
</dbReference>
<evidence type="ECO:0000256" key="5">
    <source>
        <dbReference type="ARBA" id="ARBA00023029"/>
    </source>
</evidence>
<dbReference type="Gene3D" id="1.10.460.10">
    <property type="entry name" value="Topoisomerase I, domain 2"/>
    <property type="match status" value="2"/>
</dbReference>
<keyword evidence="4" id="KW-0460">Magnesium</keyword>
<dbReference type="NCBIfam" id="TIGR01051">
    <property type="entry name" value="topA_bact"/>
    <property type="match status" value="1"/>
</dbReference>
<dbReference type="InterPro" id="IPR013825">
    <property type="entry name" value="Topo_IA_cen_sub2"/>
</dbReference>
<dbReference type="SUPFAM" id="SSF56712">
    <property type="entry name" value="Prokaryotic type I DNA topoisomerase"/>
    <property type="match status" value="1"/>
</dbReference>
<dbReference type="CDD" id="cd03363">
    <property type="entry name" value="TOPRIM_TopoIA_TopoI"/>
    <property type="match status" value="1"/>
</dbReference>
<dbReference type="GO" id="GO:0006265">
    <property type="term" value="P:DNA topological change"/>
    <property type="evidence" value="ECO:0007669"/>
    <property type="project" value="UniProtKB-UniRule"/>
</dbReference>
<dbReference type="OrthoDB" id="9804262at2"/>
<gene>
    <name evidence="8" type="primary">topA</name>
    <name evidence="12" type="ORF">C8D94_1011002</name>
</gene>
<dbReference type="InterPro" id="IPR013824">
    <property type="entry name" value="Topo_IA_cen_sub1"/>
</dbReference>
<dbReference type="InterPro" id="IPR000380">
    <property type="entry name" value="Topo_IA"/>
</dbReference>
<feature type="region of interest" description="Interaction with DNA" evidence="8">
    <location>
        <begin position="163"/>
        <end position="168"/>
    </location>
</feature>
<dbReference type="InterPro" id="IPR005733">
    <property type="entry name" value="TopoI_bac-type"/>
</dbReference>
<feature type="site" description="Interaction with DNA" evidence="8">
    <location>
        <position position="155"/>
    </location>
</feature>
<dbReference type="PRINTS" id="PR00417">
    <property type="entry name" value="PRTPISMRASEI"/>
</dbReference>
<evidence type="ECO:0000313" key="13">
    <source>
        <dbReference type="Proteomes" id="UP000255317"/>
    </source>
</evidence>
<comment type="catalytic activity">
    <reaction evidence="1 8">
        <text>ATP-independent breakage of single-stranded DNA, followed by passage and rejoining.</text>
        <dbReference type="EC" id="5.6.2.1"/>
    </reaction>
</comment>
<dbReference type="InterPro" id="IPR034149">
    <property type="entry name" value="TOPRIM_TopoI"/>
</dbReference>
<feature type="site" description="Interaction with DNA" evidence="8">
    <location>
        <position position="143"/>
    </location>
</feature>
<comment type="function">
    <text evidence="8">Releases the supercoiling and torsional tension of DNA, which is introduced during the DNA replication and transcription, by transiently cleaving and rejoining one strand of the DNA duplex. Introduces a single-strand break via transesterification at a target site in duplex DNA. The scissile phosphodiester is attacked by the catalytic tyrosine of the enzyme, resulting in the formation of a DNA-(5'-phosphotyrosyl)-enzyme intermediate and the expulsion of a 3'-OH DNA strand. The free DNA strand then undergoes passage around the unbroken strand, thus removing DNA supercoils. Finally, in the religation step, the DNA 3'-OH attacks the covalent intermediate to expel the active-site tyrosine and restore the DNA phosphodiester backbone.</text>
</comment>
<dbReference type="EMBL" id="QRAO01000001">
    <property type="protein sequence ID" value="RDK89122.1"/>
    <property type="molecule type" value="Genomic_DNA"/>
</dbReference>
<feature type="region of interest" description="Disordered" evidence="9">
    <location>
        <begin position="318"/>
        <end position="343"/>
    </location>
</feature>
<comment type="caution">
    <text evidence="12">The sequence shown here is derived from an EMBL/GenBank/DDBJ whole genome shotgun (WGS) entry which is preliminary data.</text>
</comment>
<keyword evidence="7 8" id="KW-0413">Isomerase</keyword>
<keyword evidence="13" id="KW-1185">Reference proteome</keyword>
<reference evidence="12 13" key="1">
    <citation type="submission" date="2018-07" db="EMBL/GenBank/DDBJ databases">
        <title>Genomic Encyclopedia of Type Strains, Phase IV (KMG-IV): sequencing the most valuable type-strain genomes for metagenomic binning, comparative biology and taxonomic classification.</title>
        <authorList>
            <person name="Goeker M."/>
        </authorList>
    </citation>
    <scope>NUCLEOTIDE SEQUENCE [LARGE SCALE GENOMIC DNA]</scope>
    <source>
        <strain evidence="12 13">DSM 101478</strain>
    </source>
</reference>
<evidence type="ECO:0000256" key="7">
    <source>
        <dbReference type="ARBA" id="ARBA00023235"/>
    </source>
</evidence>
<accession>A0A370QLA0</accession>
<dbReference type="Pfam" id="PF01751">
    <property type="entry name" value="Toprim"/>
    <property type="match status" value="1"/>
</dbReference>
<dbReference type="PANTHER" id="PTHR42785:SF1">
    <property type="entry name" value="DNA TOPOISOMERASE"/>
    <property type="match status" value="1"/>
</dbReference>
<dbReference type="SMART" id="SM00493">
    <property type="entry name" value="TOPRIM"/>
    <property type="match status" value="1"/>
</dbReference>
<feature type="site" description="Interaction with DNA" evidence="8">
    <location>
        <position position="33"/>
    </location>
</feature>
<feature type="compositionally biased region" description="Basic and acidic residues" evidence="9">
    <location>
        <begin position="324"/>
        <end position="343"/>
    </location>
</feature>
<feature type="compositionally biased region" description="Basic residues" evidence="9">
    <location>
        <begin position="816"/>
        <end position="835"/>
    </location>
</feature>
<evidence type="ECO:0000256" key="8">
    <source>
        <dbReference type="HAMAP-Rule" id="MF_00952"/>
    </source>
</evidence>
<protein>
    <recommendedName>
        <fullName evidence="8">DNA topoisomerase 1</fullName>
        <ecNumber evidence="8">5.6.2.1</ecNumber>
    </recommendedName>
    <alternativeName>
        <fullName evidence="8">DNA topoisomerase I</fullName>
    </alternativeName>
</protein>
<feature type="active site" description="O-(5'-phospho-DNA)-tyrosine intermediate" evidence="8">
    <location>
        <position position="284"/>
    </location>
</feature>
<feature type="domain" description="Toprim" evidence="10">
    <location>
        <begin position="3"/>
        <end position="113"/>
    </location>
</feature>
<dbReference type="PROSITE" id="PS50880">
    <property type="entry name" value="TOPRIM"/>
    <property type="match status" value="1"/>
</dbReference>
<evidence type="ECO:0000259" key="11">
    <source>
        <dbReference type="PROSITE" id="PS52039"/>
    </source>
</evidence>
<dbReference type="Pfam" id="PF13368">
    <property type="entry name" value="Toprim_C_rpt"/>
    <property type="match status" value="4"/>
</dbReference>
<dbReference type="InterPro" id="IPR025589">
    <property type="entry name" value="Toprim_C_rpt"/>
</dbReference>
<dbReference type="SMART" id="SM00437">
    <property type="entry name" value="TOP1Ac"/>
    <property type="match status" value="1"/>
</dbReference>
<dbReference type="EC" id="5.6.2.1" evidence="8"/>
<feature type="site" description="Interaction with DNA" evidence="8">
    <location>
        <position position="476"/>
    </location>
</feature>
<dbReference type="CDD" id="cd00186">
    <property type="entry name" value="TOP1Ac"/>
    <property type="match status" value="1"/>
</dbReference>
<evidence type="ECO:0000259" key="10">
    <source>
        <dbReference type="PROSITE" id="PS50880"/>
    </source>
</evidence>
<feature type="site" description="Interaction with DNA" evidence="8">
    <location>
        <position position="140"/>
    </location>
</feature>
<feature type="site" description="Interaction with DNA" evidence="8">
    <location>
        <position position="148"/>
    </location>
</feature>
<evidence type="ECO:0000256" key="4">
    <source>
        <dbReference type="ARBA" id="ARBA00022842"/>
    </source>
</evidence>
<sequence>MAKNLVIVESPAKAKTIEKFLGKDFKVTSSFGHIADLPSKELGVDVEGDFTPKYIVSPDKKSLVKDLKGLAKKADTVWLASDEDREGEAIAWHLAEELDLKDENTKRIVFHEITKSAILKAIENPRKIDYNLVNAQQARRVLDRLVGYELSPVLWRKVKGGLSAGRVQSVAVRLIVEREREIEAFTPVASYRVDAEFLTVDGSSFKAKLPKNFETEEEARAFLKKNLGADYKIADLTKKPAKKSPAAPFTTSTLQQEASRKLYFSVGKTMTIAQRLYEAGLITYMRTDSVNLSNDARKAAQKEIESYYGVTYSQPRNYKGKSKGAQEAHEAIRPTDMSKHGIEGDRDQARLYDLIWKRTLASQMADAKLERTNVKIDVLGKENVKEQFTANGEMIKFDGFLKVYLEGTDFEEEEQDGMLPHLTKGDNLDNKYITATQRFTRPPYRFTEASLVKQLEELGIGRPSTYAPTISTIISRNYVEKGTIEGVERKYLQLSLEENSLDEKELTETVGSDKGKLVPTDIGMIVNDFLVEHFGNILEYNFTAKVEEDFDDIAEGKEDWKQMMKDFYKKFHPHVEDVQENAERESGERILGEDPETGRPVLVRLGKYGPMAQIGAPDDEEKKFASLRPDQQLHLVTFEEVMDLFKLPKTLGVFEGEDVEVNNGRYGPYVRFGKTFISLPKGMDPLDVDMQFAKQLIEEKKKADAPIYTYEDLPVQKGKGRFGPYIKWNNMFINVNKKYDFDNLSEEDIVQLIEDKKQKEIDKLINEWPEEGIRLEKARWGRFNLIKGKTKVELPKTTKADKITLEDAQELLDKKAPKKKTRKKKTTAKKKTTKK</sequence>
<evidence type="ECO:0000313" key="12">
    <source>
        <dbReference type="EMBL" id="RDK89122.1"/>
    </source>
</evidence>
<dbReference type="InterPro" id="IPR013826">
    <property type="entry name" value="Topo_IA_cen_sub3"/>
</dbReference>
<feature type="site" description="Interaction with DNA" evidence="8">
    <location>
        <position position="286"/>
    </location>
</feature>